<organism evidence="1 2">
    <name type="scientific">Defluviicoccus vanus</name>
    <dbReference type="NCBI Taxonomy" id="111831"/>
    <lineage>
        <taxon>Bacteria</taxon>
        <taxon>Pseudomonadati</taxon>
        <taxon>Pseudomonadota</taxon>
        <taxon>Alphaproteobacteria</taxon>
        <taxon>Rhodospirillales</taxon>
        <taxon>Rhodospirillaceae</taxon>
        <taxon>Defluviicoccus</taxon>
    </lineage>
</organism>
<evidence type="ECO:0000313" key="1">
    <source>
        <dbReference type="EMBL" id="QNT68983.1"/>
    </source>
</evidence>
<dbReference type="AlphaFoldDB" id="A0A7H1MZU7"/>
<dbReference type="SUPFAM" id="SSF53448">
    <property type="entry name" value="Nucleotide-diphospho-sugar transferases"/>
    <property type="match status" value="1"/>
</dbReference>
<dbReference type="RefSeq" id="WP_190262494.1">
    <property type="nucleotide sequence ID" value="NZ_CP053923.1"/>
</dbReference>
<gene>
    <name evidence="1" type="ORF">HQ394_05985</name>
</gene>
<evidence type="ECO:0000313" key="2">
    <source>
        <dbReference type="Proteomes" id="UP000516369"/>
    </source>
</evidence>
<evidence type="ECO:0008006" key="3">
    <source>
        <dbReference type="Google" id="ProtNLM"/>
    </source>
</evidence>
<accession>A0A7H1MZU7</accession>
<name>A0A7H1MZU7_9PROT</name>
<sequence length="300" mass="35326">MKPIVFIHTNHKQIVGALVSEYSMRRNSAQPDAFDIRIIQTRDYPFLRAREDQEYLRDGVTRRWHFEDLQSFTTLRFMPPELMGYQGRAIVVDPDVFAVGDVWDLLSRDMGGAAIMCRPRSGHKEKQGVLATSVMLLDCAKLTHWHCEQQFNELFEFKRDYAKWIGLFYEDRSTIKLFENEWNDFDKLTPATKMLHNTKRRTQPWKTGLPVDFLPPEKSAGVPMLGWLHRVRRRLFGDYTFLGHYARHPDPNQERFFFGLLRECVDKGIISEAMLREEMRQNHVRHDALQVLERTLPLAA</sequence>
<dbReference type="Gene3D" id="3.90.550.10">
    <property type="entry name" value="Spore Coat Polysaccharide Biosynthesis Protein SpsA, Chain A"/>
    <property type="match status" value="1"/>
</dbReference>
<dbReference type="EMBL" id="CP053923">
    <property type="protein sequence ID" value="QNT68983.1"/>
    <property type="molecule type" value="Genomic_DNA"/>
</dbReference>
<keyword evidence="2" id="KW-1185">Reference proteome</keyword>
<dbReference type="KEGG" id="dvn:HQ394_05985"/>
<dbReference type="Proteomes" id="UP000516369">
    <property type="component" value="Chromosome"/>
</dbReference>
<proteinExistence type="predicted"/>
<reference evidence="1 2" key="1">
    <citation type="submission" date="2020-05" db="EMBL/GenBank/DDBJ databases">
        <title>Complete closed genome sequence of Defluviicoccus vanus.</title>
        <authorList>
            <person name="Bessarab I."/>
            <person name="Arumugam K."/>
            <person name="Maszenan A.M."/>
            <person name="Seviour R.J."/>
            <person name="Williams R.B."/>
        </authorList>
    </citation>
    <scope>NUCLEOTIDE SEQUENCE [LARGE SCALE GENOMIC DNA]</scope>
    <source>
        <strain evidence="1 2">Ben 114</strain>
    </source>
</reference>
<dbReference type="InterPro" id="IPR029044">
    <property type="entry name" value="Nucleotide-diphossugar_trans"/>
</dbReference>
<protein>
    <recommendedName>
        <fullName evidence="3">Glycosyl transferase</fullName>
    </recommendedName>
</protein>